<keyword evidence="6" id="KW-1185">Reference proteome</keyword>
<organism evidence="5 6">
    <name type="scientific">Halosegnis marinus</name>
    <dbReference type="NCBI Taxonomy" id="3034023"/>
    <lineage>
        <taxon>Archaea</taxon>
        <taxon>Methanobacteriati</taxon>
        <taxon>Methanobacteriota</taxon>
        <taxon>Stenosarchaea group</taxon>
        <taxon>Halobacteria</taxon>
        <taxon>Halobacteriales</taxon>
        <taxon>Natronomonadaceae</taxon>
        <taxon>Halosegnis</taxon>
    </lineage>
</organism>
<dbReference type="PROSITE" id="PS00455">
    <property type="entry name" value="AMP_BINDING"/>
    <property type="match status" value="1"/>
</dbReference>
<evidence type="ECO:0000313" key="5">
    <source>
        <dbReference type="EMBL" id="MFC7233835.1"/>
    </source>
</evidence>
<evidence type="ECO:0000256" key="1">
    <source>
        <dbReference type="ARBA" id="ARBA00006432"/>
    </source>
</evidence>
<dbReference type="GeneID" id="79265496"/>
<dbReference type="Gene3D" id="3.40.50.12780">
    <property type="entry name" value="N-terminal domain of ligase-like"/>
    <property type="match status" value="1"/>
</dbReference>
<dbReference type="Pfam" id="PF13193">
    <property type="entry name" value="AMP-binding_C"/>
    <property type="match status" value="1"/>
</dbReference>
<proteinExistence type="inferred from homology"/>
<evidence type="ECO:0000259" key="3">
    <source>
        <dbReference type="Pfam" id="PF00501"/>
    </source>
</evidence>
<dbReference type="InterPro" id="IPR000873">
    <property type="entry name" value="AMP-dep_synth/lig_dom"/>
</dbReference>
<feature type="domain" description="AMP-binding enzyme C-terminal" evidence="4">
    <location>
        <begin position="434"/>
        <end position="513"/>
    </location>
</feature>
<comment type="caution">
    <text evidence="5">The sequence shown here is derived from an EMBL/GenBank/DDBJ whole genome shotgun (WGS) entry which is preliminary data.</text>
</comment>
<sequence length="522" mass="55843">MTLDIAAFGAAAEGGNVARLYDTTAEERGDAPALESHGEVVTHADFRAASAAFAGGLHDRGVEVGDALLLYLPNCPQYLVASVGCFRAGVAVSPVNPQYRARELAHQLTDTDASVVVTHAALREHLAGALAEVDADPVVVTVGDEVPEGDVPFDEVRGEPTTVEVEGDHVASLPYTSGTTGTPKGVRLTHDNLRAQLLTSIATRSDDLGPDGVNSLVWLPLYHITGFVHTALQPLVRGGTLYIRSAANWDAEAAMRLVDEESISEFVGVTAMYADMVAHDSFGDYDLTSLVQASEGGAKLTASVQERFEDTANVAVFEGYGLTETTGATHTQLGSTFGPSHGTVGQPFRHTDCRIVDGSGEEVGLGETGELLVRGPQVMAGYHGLPEATEEAFTEHGFFRTGDIARRDERGYFEIVDRKKHVIVTAGYNVYPSEVEDLLAEHEAVREAAVVGVPDERRNETVKAYVVPANGDADDPGVTAEAIKEFSLDRIAAYKHPREVEFIDELPRTASGKIQKYKLEGE</sequence>
<dbReference type="Gene3D" id="3.30.300.30">
    <property type="match status" value="1"/>
</dbReference>
<evidence type="ECO:0000256" key="2">
    <source>
        <dbReference type="ARBA" id="ARBA00022598"/>
    </source>
</evidence>
<dbReference type="GO" id="GO:0016874">
    <property type="term" value="F:ligase activity"/>
    <property type="evidence" value="ECO:0007669"/>
    <property type="project" value="UniProtKB-KW"/>
</dbReference>
<evidence type="ECO:0000259" key="4">
    <source>
        <dbReference type="Pfam" id="PF13193"/>
    </source>
</evidence>
<dbReference type="PANTHER" id="PTHR24096">
    <property type="entry name" value="LONG-CHAIN-FATTY-ACID--COA LIGASE"/>
    <property type="match status" value="1"/>
</dbReference>
<dbReference type="InterPro" id="IPR025110">
    <property type="entry name" value="AMP-bd_C"/>
</dbReference>
<dbReference type="InterPro" id="IPR045851">
    <property type="entry name" value="AMP-bd_C_sf"/>
</dbReference>
<feature type="domain" description="AMP-dependent synthetase/ligase" evidence="3">
    <location>
        <begin position="23"/>
        <end position="383"/>
    </location>
</feature>
<gene>
    <name evidence="5" type="ORF">ACFQJ4_00755</name>
</gene>
<dbReference type="PANTHER" id="PTHR24096:SF149">
    <property type="entry name" value="AMP-BINDING DOMAIN-CONTAINING PROTEIN-RELATED"/>
    <property type="match status" value="1"/>
</dbReference>
<evidence type="ECO:0000313" key="6">
    <source>
        <dbReference type="Proteomes" id="UP001596398"/>
    </source>
</evidence>
<dbReference type="Proteomes" id="UP001596398">
    <property type="component" value="Unassembled WGS sequence"/>
</dbReference>
<dbReference type="InterPro" id="IPR042099">
    <property type="entry name" value="ANL_N_sf"/>
</dbReference>
<comment type="similarity">
    <text evidence="1">Belongs to the ATP-dependent AMP-binding enzyme family.</text>
</comment>
<name>A0ABD5ZK68_9EURY</name>
<dbReference type="EMBL" id="JBHTAP010000001">
    <property type="protein sequence ID" value="MFC7233835.1"/>
    <property type="molecule type" value="Genomic_DNA"/>
</dbReference>
<dbReference type="RefSeq" id="WP_276234832.1">
    <property type="nucleotide sequence ID" value="NZ_CP119802.1"/>
</dbReference>
<reference evidence="5 6" key="1">
    <citation type="journal article" date="2019" name="Int. J. Syst. Evol. Microbiol.">
        <title>The Global Catalogue of Microorganisms (GCM) 10K type strain sequencing project: providing services to taxonomists for standard genome sequencing and annotation.</title>
        <authorList>
            <consortium name="The Broad Institute Genomics Platform"/>
            <consortium name="The Broad Institute Genome Sequencing Center for Infectious Disease"/>
            <person name="Wu L."/>
            <person name="Ma J."/>
        </authorList>
    </citation>
    <scope>NUCLEOTIDE SEQUENCE [LARGE SCALE GENOMIC DNA]</scope>
    <source>
        <strain evidence="5 6">DT85</strain>
    </source>
</reference>
<dbReference type="SUPFAM" id="SSF56801">
    <property type="entry name" value="Acetyl-CoA synthetase-like"/>
    <property type="match status" value="1"/>
</dbReference>
<dbReference type="InterPro" id="IPR020845">
    <property type="entry name" value="AMP-binding_CS"/>
</dbReference>
<dbReference type="Pfam" id="PF00501">
    <property type="entry name" value="AMP-binding"/>
    <property type="match status" value="1"/>
</dbReference>
<keyword evidence="2" id="KW-0436">Ligase</keyword>
<dbReference type="AlphaFoldDB" id="A0ABD5ZK68"/>
<accession>A0ABD5ZK68</accession>
<protein>
    <submittedName>
        <fullName evidence="5">Class I adenylate-forming enzyme family protein</fullName>
    </submittedName>
</protein>